<sequence length="310" mass="34401">MPVSSASPTLLQPAAAVLLHNVQRHERTGVTSMPVSSASPTSVQPAAAVLLHNVQRHERTGVTSMPVSSASPTSLQPAAAVLLHNVQRQEFQVQRFADHVIASKARGDTLRWRKQDVQVQRRTAPCLQIMLAHLASLPTGGGKVEIRQAMEKLGIAHLPDPKHELYQTVKWKLYSLRNTLEHGRDPLTGKALPKAGRGTYNYRGWLRGALLALPNREGTLPEVAAILKADPEISLKLNWRHDHRYLRSPAWRNNLSVTAARLPEFINTGRRKGKAVVYRYDEEVFGALQESRKPPEVPKHRTAQPGAHNT</sequence>
<evidence type="ECO:0000313" key="3">
    <source>
        <dbReference type="Proteomes" id="UP001054857"/>
    </source>
</evidence>
<reference evidence="2 3" key="1">
    <citation type="journal article" date="2021" name="Sci. Rep.">
        <title>Genome sequencing of the multicellular alga Astrephomene provides insights into convergent evolution of germ-soma differentiation.</title>
        <authorList>
            <person name="Yamashita S."/>
            <person name="Yamamoto K."/>
            <person name="Matsuzaki R."/>
            <person name="Suzuki S."/>
            <person name="Yamaguchi H."/>
            <person name="Hirooka S."/>
            <person name="Minakuchi Y."/>
            <person name="Miyagishima S."/>
            <person name="Kawachi M."/>
            <person name="Toyoda A."/>
            <person name="Nozaki H."/>
        </authorList>
    </citation>
    <scope>NUCLEOTIDE SEQUENCE [LARGE SCALE GENOMIC DNA]</scope>
    <source>
        <strain evidence="2 3">NIES-4017</strain>
    </source>
</reference>
<feature type="compositionally biased region" description="Basic and acidic residues" evidence="1">
    <location>
        <begin position="290"/>
        <end position="299"/>
    </location>
</feature>
<feature type="region of interest" description="Disordered" evidence="1">
    <location>
        <begin position="290"/>
        <end position="310"/>
    </location>
</feature>
<dbReference type="AlphaFoldDB" id="A0AAD3DQ56"/>
<name>A0AAD3DQ56_9CHLO</name>
<gene>
    <name evidence="2" type="ORF">Agub_g7495</name>
</gene>
<dbReference type="EMBL" id="BMAR01000011">
    <property type="protein sequence ID" value="GFR46016.1"/>
    <property type="molecule type" value="Genomic_DNA"/>
</dbReference>
<proteinExistence type="predicted"/>
<dbReference type="Proteomes" id="UP001054857">
    <property type="component" value="Unassembled WGS sequence"/>
</dbReference>
<keyword evidence="3" id="KW-1185">Reference proteome</keyword>
<accession>A0AAD3DQ56</accession>
<evidence type="ECO:0000256" key="1">
    <source>
        <dbReference type="SAM" id="MobiDB-lite"/>
    </source>
</evidence>
<evidence type="ECO:0000313" key="2">
    <source>
        <dbReference type="EMBL" id="GFR46016.1"/>
    </source>
</evidence>
<protein>
    <submittedName>
        <fullName evidence="2">Uncharacterized protein</fullName>
    </submittedName>
</protein>
<organism evidence="2 3">
    <name type="scientific">Astrephomene gubernaculifera</name>
    <dbReference type="NCBI Taxonomy" id="47775"/>
    <lineage>
        <taxon>Eukaryota</taxon>
        <taxon>Viridiplantae</taxon>
        <taxon>Chlorophyta</taxon>
        <taxon>core chlorophytes</taxon>
        <taxon>Chlorophyceae</taxon>
        <taxon>CS clade</taxon>
        <taxon>Chlamydomonadales</taxon>
        <taxon>Astrephomenaceae</taxon>
        <taxon>Astrephomene</taxon>
    </lineage>
</organism>
<comment type="caution">
    <text evidence="2">The sequence shown here is derived from an EMBL/GenBank/DDBJ whole genome shotgun (WGS) entry which is preliminary data.</text>
</comment>